<dbReference type="NCBIfam" id="TIGR00234">
    <property type="entry name" value="tyrS"/>
    <property type="match status" value="1"/>
</dbReference>
<keyword evidence="8 12" id="KW-0648">Protein biosynthesis</keyword>
<evidence type="ECO:0000256" key="4">
    <source>
        <dbReference type="ARBA" id="ARBA00022490"/>
    </source>
</evidence>
<dbReference type="PRINTS" id="PR01040">
    <property type="entry name" value="TRNASYNTHTYR"/>
</dbReference>
<evidence type="ECO:0000256" key="6">
    <source>
        <dbReference type="ARBA" id="ARBA00022741"/>
    </source>
</evidence>
<evidence type="ECO:0000256" key="11">
    <source>
        <dbReference type="ARBA" id="ARBA00048248"/>
    </source>
</evidence>
<dbReference type="Gene3D" id="1.10.240.10">
    <property type="entry name" value="Tyrosyl-Transfer RNA Synthetase"/>
    <property type="match status" value="1"/>
</dbReference>
<accession>A0A5N6DIJ8</accession>
<feature type="transmembrane region" description="Helical" evidence="14">
    <location>
        <begin position="47"/>
        <end position="69"/>
    </location>
</feature>
<keyword evidence="14" id="KW-0812">Transmembrane</keyword>
<organism evidence="15 16">
    <name type="scientific">Aspergillus parasiticus</name>
    <dbReference type="NCBI Taxonomy" id="5067"/>
    <lineage>
        <taxon>Eukaryota</taxon>
        <taxon>Fungi</taxon>
        <taxon>Dikarya</taxon>
        <taxon>Ascomycota</taxon>
        <taxon>Pezizomycotina</taxon>
        <taxon>Eurotiomycetes</taxon>
        <taxon>Eurotiomycetidae</taxon>
        <taxon>Eurotiales</taxon>
        <taxon>Aspergillaceae</taxon>
        <taxon>Aspergillus</taxon>
        <taxon>Aspergillus subgen. Circumdati</taxon>
    </lineage>
</organism>
<keyword evidence="6 12" id="KW-0547">Nucleotide-binding</keyword>
<dbReference type="InterPro" id="IPR014729">
    <property type="entry name" value="Rossmann-like_a/b/a_fold"/>
</dbReference>
<comment type="subcellular location">
    <subcellularLocation>
        <location evidence="1">Cytoplasm</location>
    </subcellularLocation>
</comment>
<evidence type="ECO:0000256" key="3">
    <source>
        <dbReference type="ARBA" id="ARBA00013160"/>
    </source>
</evidence>
<name>A0A5N6DIJ8_ASPPA</name>
<reference evidence="15 16" key="1">
    <citation type="submission" date="2019-04" db="EMBL/GenBank/DDBJ databases">
        <title>Fungal friends and foes A comparative genomics study of 23 Aspergillus species from section Flavi.</title>
        <authorList>
            <consortium name="DOE Joint Genome Institute"/>
            <person name="Kjaerbolling I."/>
            <person name="Vesth T.C."/>
            <person name="Frisvad J.C."/>
            <person name="Nybo J.L."/>
            <person name="Theobald S."/>
            <person name="Kildgaard S."/>
            <person name="Petersen T.I."/>
            <person name="Kuo A."/>
            <person name="Sato A."/>
            <person name="Lyhne E.K."/>
            <person name="Kogle M.E."/>
            <person name="Wiebenga A."/>
            <person name="Kun R.S."/>
            <person name="Lubbers R.J."/>
            <person name="Makela M.R."/>
            <person name="Barry K."/>
            <person name="Chovatia M."/>
            <person name="Clum A."/>
            <person name="Daum C."/>
            <person name="Haridas S."/>
            <person name="He G."/>
            <person name="LaButti K."/>
            <person name="Lipzen A."/>
            <person name="Mondo S."/>
            <person name="Pangilinan J."/>
            <person name="Riley R."/>
            <person name="Salamov A."/>
            <person name="Simmons B.A."/>
            <person name="Magnuson J.K."/>
            <person name="Henrissat B."/>
            <person name="Mortensen U.H."/>
            <person name="Larsen T.O."/>
            <person name="De vries R.P."/>
            <person name="Grigoriev I.V."/>
            <person name="Machida M."/>
            <person name="Baker S.E."/>
            <person name="Andersen M.R."/>
        </authorList>
    </citation>
    <scope>NUCLEOTIDE SEQUENCE [LARGE SCALE GENOMIC DNA]</scope>
    <source>
        <strain evidence="15 16">CBS 117618</strain>
    </source>
</reference>
<evidence type="ECO:0000313" key="16">
    <source>
        <dbReference type="Proteomes" id="UP000326532"/>
    </source>
</evidence>
<evidence type="ECO:0000256" key="1">
    <source>
        <dbReference type="ARBA" id="ARBA00004496"/>
    </source>
</evidence>
<evidence type="ECO:0000313" key="15">
    <source>
        <dbReference type="EMBL" id="KAB8204938.1"/>
    </source>
</evidence>
<keyword evidence="7 12" id="KW-0067">ATP-binding</keyword>
<dbReference type="VEuPathDB" id="FungiDB:BDV34DRAFT_213499"/>
<keyword evidence="4" id="KW-0963">Cytoplasm</keyword>
<evidence type="ECO:0000256" key="12">
    <source>
        <dbReference type="RuleBase" id="RU361234"/>
    </source>
</evidence>
<dbReference type="SUPFAM" id="SSF52374">
    <property type="entry name" value="Nucleotidylyl transferase"/>
    <property type="match status" value="1"/>
</dbReference>
<dbReference type="InterPro" id="IPR002305">
    <property type="entry name" value="aa-tRNA-synth_Ic"/>
</dbReference>
<dbReference type="Gene3D" id="3.40.50.620">
    <property type="entry name" value="HUPs"/>
    <property type="match status" value="1"/>
</dbReference>
<evidence type="ECO:0000256" key="5">
    <source>
        <dbReference type="ARBA" id="ARBA00022598"/>
    </source>
</evidence>
<dbReference type="GO" id="GO:0006437">
    <property type="term" value="P:tyrosyl-tRNA aminoacylation"/>
    <property type="evidence" value="ECO:0007669"/>
    <property type="project" value="InterPro"/>
</dbReference>
<keyword evidence="14" id="KW-0472">Membrane</keyword>
<evidence type="ECO:0000256" key="7">
    <source>
        <dbReference type="ARBA" id="ARBA00022840"/>
    </source>
</evidence>
<dbReference type="PANTHER" id="PTHR46264:SF4">
    <property type="entry name" value="TYROSINE--TRNA LIGASE, CYTOPLASMIC"/>
    <property type="match status" value="1"/>
</dbReference>
<evidence type="ECO:0000256" key="14">
    <source>
        <dbReference type="SAM" id="Phobius"/>
    </source>
</evidence>
<evidence type="ECO:0000256" key="9">
    <source>
        <dbReference type="ARBA" id="ARBA00023146"/>
    </source>
</evidence>
<feature type="transmembrane region" description="Helical" evidence="14">
    <location>
        <begin position="20"/>
        <end position="40"/>
    </location>
</feature>
<dbReference type="FunFam" id="3.40.50.620:FF:000040">
    <property type="entry name" value="Tyrosine--tRNA ligase"/>
    <property type="match status" value="1"/>
</dbReference>
<gene>
    <name evidence="15" type="ORF">BDV34DRAFT_213499</name>
</gene>
<dbReference type="InterPro" id="IPR002307">
    <property type="entry name" value="Tyr-tRNA-ligase"/>
</dbReference>
<dbReference type="GO" id="GO:0005524">
    <property type="term" value="F:ATP binding"/>
    <property type="evidence" value="ECO:0007669"/>
    <property type="project" value="UniProtKB-KW"/>
</dbReference>
<dbReference type="EC" id="6.1.1.1" evidence="3 12"/>
<keyword evidence="9 12" id="KW-0030">Aminoacyl-tRNA synthetase</keyword>
<evidence type="ECO:0000256" key="13">
    <source>
        <dbReference type="SAM" id="MobiDB-lite"/>
    </source>
</evidence>
<evidence type="ECO:0000256" key="8">
    <source>
        <dbReference type="ARBA" id="ARBA00022917"/>
    </source>
</evidence>
<dbReference type="NCBIfam" id="NF006330">
    <property type="entry name" value="PRK08560.1"/>
    <property type="match status" value="1"/>
</dbReference>
<dbReference type="GO" id="GO:0005737">
    <property type="term" value="C:cytoplasm"/>
    <property type="evidence" value="ECO:0007669"/>
    <property type="project" value="UniProtKB-SubCell"/>
</dbReference>
<dbReference type="AlphaFoldDB" id="A0A5N6DIJ8"/>
<feature type="transmembrane region" description="Helical" evidence="14">
    <location>
        <begin position="114"/>
        <end position="134"/>
    </location>
</feature>
<dbReference type="Pfam" id="PF00579">
    <property type="entry name" value="tRNA-synt_1b"/>
    <property type="match status" value="1"/>
</dbReference>
<dbReference type="GO" id="GO:0004831">
    <property type="term" value="F:tyrosine-tRNA ligase activity"/>
    <property type="evidence" value="ECO:0007669"/>
    <property type="project" value="UniProtKB-EC"/>
</dbReference>
<feature type="transmembrane region" description="Helical" evidence="14">
    <location>
        <begin position="81"/>
        <end position="102"/>
    </location>
</feature>
<keyword evidence="16" id="KW-1185">Reference proteome</keyword>
<dbReference type="InterPro" id="IPR050489">
    <property type="entry name" value="Tyr-tRNA_synthase"/>
</dbReference>
<sequence length="627" mass="69720">MDTHPSSGASPETASYYELSWSILSSIGLFTTLLSIWAMLITRPSPLSFIPIIVSAAGAVANGLCYFSFYTSYPTGDRAAASAIADILWLVQEAGLSFYSYQILLHTLRDSTRILFLSIFWFLMVAIGAIRMTILASRVLEITQEGVSSHSTGPLQHRIDYLHVGYFASIALVETCSSFFLIRLLHKAYRASPKLSCTRLVFRHMLHTTEMRVASLCVIGITRAVTYSLQVTSQTATTVAGQFDRFAYTMECLFPLVMVENLAEILNPEIIENILIEKRNPRIYWGTATTGRPHVGYFLAALKIAQLLRAQCDVVVLLADVHAFLDNLKAPLELVENRAQYYRKIITAILESVGVPTDKLEFVLGSSYQKSPEYVMDVYRLSSLISEGDAKKAGAEVVKQTDNAPLSGLLYPVLQVLDEEHLKVDVQLGGMDQRKLFTAAVEWLPKIGYRKKVILILAHQISLKAAINTNHKTDSKIDLLDPAESISKKIRKAEAAPKVVEDNGVIALVEYVLLPAADLKGKKEFRVERRDEEPLIYTDIKQLEEDYKNDILTPQLLKPAVAQGLIDLMAPIQAAYQASPEWQDITLKAYPPPVVQKKQKKVKDKGTRHPGAKAQEAQTNGADSTEK</sequence>
<feature type="compositionally biased region" description="Polar residues" evidence="13">
    <location>
        <begin position="616"/>
        <end position="627"/>
    </location>
</feature>
<dbReference type="EMBL" id="ML734975">
    <property type="protein sequence ID" value="KAB8204938.1"/>
    <property type="molecule type" value="Genomic_DNA"/>
</dbReference>
<dbReference type="Proteomes" id="UP000326532">
    <property type="component" value="Unassembled WGS sequence"/>
</dbReference>
<protein>
    <recommendedName>
        <fullName evidence="3 12">Tyrosine--tRNA ligase</fullName>
        <ecNumber evidence="3 12">6.1.1.1</ecNumber>
    </recommendedName>
    <alternativeName>
        <fullName evidence="10 12">Tyrosyl-tRNA synthetase</fullName>
    </alternativeName>
</protein>
<evidence type="ECO:0000256" key="2">
    <source>
        <dbReference type="ARBA" id="ARBA00005594"/>
    </source>
</evidence>
<dbReference type="PANTHER" id="PTHR46264">
    <property type="entry name" value="TYROSINE-TRNA LIGASE"/>
    <property type="match status" value="1"/>
</dbReference>
<feature type="region of interest" description="Disordered" evidence="13">
    <location>
        <begin position="596"/>
        <end position="627"/>
    </location>
</feature>
<proteinExistence type="inferred from homology"/>
<keyword evidence="14" id="KW-1133">Transmembrane helix</keyword>
<keyword evidence="5 12" id="KW-0436">Ligase</keyword>
<feature type="compositionally biased region" description="Basic residues" evidence="13">
    <location>
        <begin position="597"/>
        <end position="611"/>
    </location>
</feature>
<evidence type="ECO:0000256" key="10">
    <source>
        <dbReference type="ARBA" id="ARBA00033323"/>
    </source>
</evidence>
<comment type="catalytic activity">
    <reaction evidence="11 12">
        <text>tRNA(Tyr) + L-tyrosine + ATP = L-tyrosyl-tRNA(Tyr) + AMP + diphosphate + H(+)</text>
        <dbReference type="Rhea" id="RHEA:10220"/>
        <dbReference type="Rhea" id="RHEA-COMP:9706"/>
        <dbReference type="Rhea" id="RHEA-COMP:9707"/>
        <dbReference type="ChEBI" id="CHEBI:15378"/>
        <dbReference type="ChEBI" id="CHEBI:30616"/>
        <dbReference type="ChEBI" id="CHEBI:33019"/>
        <dbReference type="ChEBI" id="CHEBI:58315"/>
        <dbReference type="ChEBI" id="CHEBI:78442"/>
        <dbReference type="ChEBI" id="CHEBI:78536"/>
        <dbReference type="ChEBI" id="CHEBI:456215"/>
        <dbReference type="EC" id="6.1.1.1"/>
    </reaction>
</comment>
<comment type="similarity">
    <text evidence="2 12">Belongs to the class-I aminoacyl-tRNA synthetase family.</text>
</comment>